<name>A0A1B0A929_GLOPL</name>
<dbReference type="EnsemblMetazoa" id="GPAI038157-RA">
    <property type="protein sequence ID" value="GPAI038157-PA"/>
    <property type="gene ID" value="GPAI038157"/>
</dbReference>
<sequence length="108" mass="12397">MQKEWFTVVTKAKRQHRARMTCAVGNARPLWNGHTINSKKHNGACLIHDTREDVGRMNEEIGLLAIVTQAFKTLHFMECAGTVMQQVLIQTRSFKVEFGFDNLRIILI</sequence>
<proteinExistence type="predicted"/>
<dbReference type="VEuPathDB" id="VectorBase:GPAI038157"/>
<dbReference type="AlphaFoldDB" id="A0A1B0A929"/>
<organism evidence="1 2">
    <name type="scientific">Glossina pallidipes</name>
    <name type="common">Tsetse fly</name>
    <dbReference type="NCBI Taxonomy" id="7398"/>
    <lineage>
        <taxon>Eukaryota</taxon>
        <taxon>Metazoa</taxon>
        <taxon>Ecdysozoa</taxon>
        <taxon>Arthropoda</taxon>
        <taxon>Hexapoda</taxon>
        <taxon>Insecta</taxon>
        <taxon>Pterygota</taxon>
        <taxon>Neoptera</taxon>
        <taxon>Endopterygota</taxon>
        <taxon>Diptera</taxon>
        <taxon>Brachycera</taxon>
        <taxon>Muscomorpha</taxon>
        <taxon>Hippoboscoidea</taxon>
        <taxon>Glossinidae</taxon>
        <taxon>Glossina</taxon>
    </lineage>
</organism>
<keyword evidence="2" id="KW-1185">Reference proteome</keyword>
<reference evidence="2" key="1">
    <citation type="submission" date="2014-03" db="EMBL/GenBank/DDBJ databases">
        <authorList>
            <person name="Aksoy S."/>
            <person name="Warren W."/>
            <person name="Wilson R.K."/>
        </authorList>
    </citation>
    <scope>NUCLEOTIDE SEQUENCE [LARGE SCALE GENOMIC DNA]</scope>
    <source>
        <strain evidence="2">IAEA</strain>
    </source>
</reference>
<dbReference type="Proteomes" id="UP000092445">
    <property type="component" value="Unassembled WGS sequence"/>
</dbReference>
<evidence type="ECO:0000313" key="1">
    <source>
        <dbReference type="EnsemblMetazoa" id="GPAI038157-PA"/>
    </source>
</evidence>
<accession>A0A1B0A929</accession>
<protein>
    <submittedName>
        <fullName evidence="1">Uncharacterized protein</fullName>
    </submittedName>
</protein>
<reference evidence="1" key="2">
    <citation type="submission" date="2020-05" db="UniProtKB">
        <authorList>
            <consortium name="EnsemblMetazoa"/>
        </authorList>
    </citation>
    <scope>IDENTIFICATION</scope>
    <source>
        <strain evidence="1">IAEA</strain>
    </source>
</reference>
<evidence type="ECO:0000313" key="2">
    <source>
        <dbReference type="Proteomes" id="UP000092445"/>
    </source>
</evidence>